<organism evidence="1 2">
    <name type="scientific">Tilletia caries</name>
    <name type="common">wheat bunt fungus</name>
    <dbReference type="NCBI Taxonomy" id="13290"/>
    <lineage>
        <taxon>Eukaryota</taxon>
        <taxon>Fungi</taxon>
        <taxon>Dikarya</taxon>
        <taxon>Basidiomycota</taxon>
        <taxon>Ustilaginomycotina</taxon>
        <taxon>Exobasidiomycetes</taxon>
        <taxon>Tilletiales</taxon>
        <taxon>Tilletiaceae</taxon>
        <taxon>Tilletia</taxon>
    </lineage>
</organism>
<dbReference type="Proteomes" id="UP000077671">
    <property type="component" value="Unassembled WGS sequence"/>
</dbReference>
<dbReference type="AlphaFoldDB" id="A0A8T8S8Y5"/>
<protein>
    <submittedName>
        <fullName evidence="1">Uncharacterized protein</fullName>
    </submittedName>
</protein>
<accession>A0A8T8S8Y5</accession>
<gene>
    <name evidence="1" type="ORF">A4X03_0g9857</name>
</gene>
<dbReference type="EMBL" id="LWDD02004436">
    <property type="protein sequence ID" value="KAE8235221.1"/>
    <property type="molecule type" value="Genomic_DNA"/>
</dbReference>
<proteinExistence type="predicted"/>
<sequence length="99" mass="11091">MAKKIENRIEITDAKFVEDDSNHIAFAIAVDGVVVHRTLEWIDEDRDLVSKDSHLINSGSDLKKAVTEALNEDEIEVDEILEAVFGKLLEAVEELKETA</sequence>
<evidence type="ECO:0000313" key="2">
    <source>
        <dbReference type="Proteomes" id="UP000077671"/>
    </source>
</evidence>
<name>A0A8T8S8Y5_9BASI</name>
<evidence type="ECO:0000313" key="1">
    <source>
        <dbReference type="EMBL" id="KAE8235221.1"/>
    </source>
</evidence>
<comment type="caution">
    <text evidence="1">The sequence shown here is derived from an EMBL/GenBank/DDBJ whole genome shotgun (WGS) entry which is preliminary data.</text>
</comment>
<reference evidence="1" key="2">
    <citation type="journal article" date="2019" name="IMA Fungus">
        <title>Genome sequencing and comparison of five Tilletia species to identify candidate genes for the detection of regulated species infecting wheat.</title>
        <authorList>
            <person name="Nguyen H.D.T."/>
            <person name="Sultana T."/>
            <person name="Kesanakurti P."/>
            <person name="Hambleton S."/>
        </authorList>
    </citation>
    <scope>NUCLEOTIDE SEQUENCE</scope>
    <source>
        <strain evidence="1">DAOMC 238032</strain>
    </source>
</reference>
<reference evidence="1" key="1">
    <citation type="submission" date="2016-04" db="EMBL/GenBank/DDBJ databases">
        <authorList>
            <person name="Nguyen H.D."/>
            <person name="Kesanakurti P."/>
            <person name="Cullis J."/>
            <person name="Levesque C.A."/>
            <person name="Hambleton S."/>
        </authorList>
    </citation>
    <scope>NUCLEOTIDE SEQUENCE</scope>
    <source>
        <strain evidence="1">DAOMC 238032</strain>
    </source>
</reference>